<dbReference type="InterPro" id="IPR036873">
    <property type="entry name" value="Rhodanese-like_dom_sf"/>
</dbReference>
<sequence length="105" mass="11997">MVKRSAKVIKEDEFAENMRKAQVIDVRDRSAFDAGHILGARNVSYPMMKQNPSSFRKDQPIYLYDQVMSLSVRAANLLRKQGYTDVYILKGGINAWTGKTKVNKK</sequence>
<evidence type="ECO:0000313" key="2">
    <source>
        <dbReference type="EMBL" id="QIL46993.1"/>
    </source>
</evidence>
<protein>
    <submittedName>
        <fullName evidence="2">Rhodanese-like domain-containing protein</fullName>
    </submittedName>
</protein>
<dbReference type="SUPFAM" id="SSF52821">
    <property type="entry name" value="Rhodanese/Cell cycle control phosphatase"/>
    <property type="match status" value="1"/>
</dbReference>
<proteinExistence type="predicted"/>
<evidence type="ECO:0000259" key="1">
    <source>
        <dbReference type="PROSITE" id="PS50206"/>
    </source>
</evidence>
<dbReference type="AlphaFoldDB" id="A0A6G8APZ4"/>
<dbReference type="Proteomes" id="UP000500890">
    <property type="component" value="Chromosome"/>
</dbReference>
<dbReference type="PANTHER" id="PTHR43031">
    <property type="entry name" value="FAD-DEPENDENT OXIDOREDUCTASE"/>
    <property type="match status" value="1"/>
</dbReference>
<evidence type="ECO:0000313" key="3">
    <source>
        <dbReference type="Proteomes" id="UP000500890"/>
    </source>
</evidence>
<gene>
    <name evidence="2" type="ORF">G7081_03925</name>
</gene>
<dbReference type="CDD" id="cd00158">
    <property type="entry name" value="RHOD"/>
    <property type="match status" value="1"/>
</dbReference>
<dbReference type="SMART" id="SM00450">
    <property type="entry name" value="RHOD"/>
    <property type="match status" value="1"/>
</dbReference>
<dbReference type="PROSITE" id="PS50206">
    <property type="entry name" value="RHODANESE_3"/>
    <property type="match status" value="1"/>
</dbReference>
<reference evidence="2 3" key="1">
    <citation type="submission" date="2020-03" db="EMBL/GenBank/DDBJ databases">
        <title>Vagococcus sp. nov., isolated from beetles.</title>
        <authorList>
            <person name="Hyun D.-W."/>
            <person name="Bae J.-W."/>
        </authorList>
    </citation>
    <scope>NUCLEOTIDE SEQUENCE [LARGE SCALE GENOMIC DNA]</scope>
    <source>
        <strain evidence="2 3">HDW17A</strain>
    </source>
</reference>
<keyword evidence="3" id="KW-1185">Reference proteome</keyword>
<accession>A0A6G8APZ4</accession>
<dbReference type="Gene3D" id="3.40.250.10">
    <property type="entry name" value="Rhodanese-like domain"/>
    <property type="match status" value="1"/>
</dbReference>
<dbReference type="InterPro" id="IPR050229">
    <property type="entry name" value="GlpE_sulfurtransferase"/>
</dbReference>
<organism evidence="2 3">
    <name type="scientific">Vagococcus coleopterorum</name>
    <dbReference type="NCBI Taxonomy" id="2714946"/>
    <lineage>
        <taxon>Bacteria</taxon>
        <taxon>Bacillati</taxon>
        <taxon>Bacillota</taxon>
        <taxon>Bacilli</taxon>
        <taxon>Lactobacillales</taxon>
        <taxon>Enterococcaceae</taxon>
        <taxon>Vagococcus</taxon>
    </lineage>
</organism>
<dbReference type="PANTHER" id="PTHR43031:SF18">
    <property type="entry name" value="RHODANESE-RELATED SULFURTRANSFERASES"/>
    <property type="match status" value="1"/>
</dbReference>
<dbReference type="EMBL" id="CP049886">
    <property type="protein sequence ID" value="QIL46993.1"/>
    <property type="molecule type" value="Genomic_DNA"/>
</dbReference>
<dbReference type="InterPro" id="IPR001763">
    <property type="entry name" value="Rhodanese-like_dom"/>
</dbReference>
<dbReference type="KEGG" id="vah:G7081_03925"/>
<feature type="domain" description="Rhodanese" evidence="1">
    <location>
        <begin position="17"/>
        <end position="101"/>
    </location>
</feature>
<name>A0A6G8APZ4_9ENTE</name>
<dbReference type="Pfam" id="PF00581">
    <property type="entry name" value="Rhodanese"/>
    <property type="match status" value="1"/>
</dbReference>